<feature type="region of interest" description="Disordered" evidence="1">
    <location>
        <begin position="28"/>
        <end position="54"/>
    </location>
</feature>
<keyword evidence="3" id="KW-1185">Reference proteome</keyword>
<protein>
    <submittedName>
        <fullName evidence="2">Uncharacterized protein</fullName>
    </submittedName>
</protein>
<reference evidence="3" key="1">
    <citation type="submission" date="2019-02" db="EMBL/GenBank/DDBJ databases">
        <title>Draft genome sequence of Enterococcus sp. Gos25-1.</title>
        <authorList>
            <person name="Tanaka N."/>
            <person name="Shiwa Y."/>
            <person name="Fujita N."/>
        </authorList>
    </citation>
    <scope>NUCLEOTIDE SEQUENCE [LARGE SCALE GENOMIC DNA]</scope>
    <source>
        <strain evidence="3">Gos25-1</strain>
    </source>
</reference>
<organism evidence="2 3">
    <name type="scientific">Enterococcus florum</name>
    <dbReference type="NCBI Taxonomy" id="2480627"/>
    <lineage>
        <taxon>Bacteria</taxon>
        <taxon>Bacillati</taxon>
        <taxon>Bacillota</taxon>
        <taxon>Bacilli</taxon>
        <taxon>Lactobacillales</taxon>
        <taxon>Enterococcaceae</taxon>
        <taxon>Enterococcus</taxon>
    </lineage>
</organism>
<accession>A0A4P5PFX2</accession>
<dbReference type="AlphaFoldDB" id="A0A4P5PFX2"/>
<name>A0A4P5PFX2_9ENTE</name>
<dbReference type="EMBL" id="BJCC01000019">
    <property type="protein sequence ID" value="GCF94552.1"/>
    <property type="molecule type" value="Genomic_DNA"/>
</dbReference>
<sequence>MDHPEGSSQRKAKTRSKRTYVFFNVRRNYDDEQKKPHLTQSKQRPRIKKTGNTI</sequence>
<dbReference type="Proteomes" id="UP000290567">
    <property type="component" value="Unassembled WGS sequence"/>
</dbReference>
<comment type="caution">
    <text evidence="2">The sequence shown here is derived from an EMBL/GenBank/DDBJ whole genome shotgun (WGS) entry which is preliminary data.</text>
</comment>
<gene>
    <name evidence="2" type="ORF">NRIC_24430</name>
</gene>
<feature type="compositionally biased region" description="Basic residues" evidence="1">
    <location>
        <begin position="43"/>
        <end position="54"/>
    </location>
</feature>
<evidence type="ECO:0000313" key="2">
    <source>
        <dbReference type="EMBL" id="GCF94552.1"/>
    </source>
</evidence>
<evidence type="ECO:0000313" key="3">
    <source>
        <dbReference type="Proteomes" id="UP000290567"/>
    </source>
</evidence>
<proteinExistence type="predicted"/>
<evidence type="ECO:0000256" key="1">
    <source>
        <dbReference type="SAM" id="MobiDB-lite"/>
    </source>
</evidence>